<dbReference type="AlphaFoldDB" id="A0A1R3H3L0"/>
<dbReference type="OrthoDB" id="446132at2759"/>
<dbReference type="InterPro" id="IPR037284">
    <property type="entry name" value="SUF_FeS_clus_asmbl_SufBD_sf"/>
</dbReference>
<feature type="domain" description="SUF system FeS cluster assembly SufBD core" evidence="2">
    <location>
        <begin position="68"/>
        <end position="291"/>
    </location>
</feature>
<dbReference type="PANTHER" id="PTHR30508:SF1">
    <property type="entry name" value="UPF0051 PROTEIN ABCI8, CHLOROPLASTIC-RELATED"/>
    <property type="match status" value="1"/>
</dbReference>
<dbReference type="Pfam" id="PF01458">
    <property type="entry name" value="SUFBD_core"/>
    <property type="match status" value="1"/>
</dbReference>
<dbReference type="SUPFAM" id="SSF101960">
    <property type="entry name" value="Stabilizer of iron transporter SufD"/>
    <property type="match status" value="1"/>
</dbReference>
<name>A0A1R3H3L0_9ROSI</name>
<evidence type="ECO:0000313" key="3">
    <source>
        <dbReference type="EMBL" id="OMO64881.1"/>
    </source>
</evidence>
<dbReference type="InterPro" id="IPR055346">
    <property type="entry name" value="Fe-S_cluster_assembly_SufBD"/>
</dbReference>
<evidence type="ECO:0000313" key="4">
    <source>
        <dbReference type="Proteomes" id="UP000187203"/>
    </source>
</evidence>
<dbReference type="EMBL" id="AWUE01020871">
    <property type="protein sequence ID" value="OMO64881.1"/>
    <property type="molecule type" value="Genomic_DNA"/>
</dbReference>
<proteinExistence type="inferred from homology"/>
<dbReference type="PANTHER" id="PTHR30508">
    <property type="entry name" value="FES CLUSTER ASSEMBLY PROTEIN SUF"/>
    <property type="match status" value="1"/>
</dbReference>
<keyword evidence="4" id="KW-1185">Reference proteome</keyword>
<organism evidence="3 4">
    <name type="scientific">Corchorus olitorius</name>
    <dbReference type="NCBI Taxonomy" id="93759"/>
    <lineage>
        <taxon>Eukaryota</taxon>
        <taxon>Viridiplantae</taxon>
        <taxon>Streptophyta</taxon>
        <taxon>Embryophyta</taxon>
        <taxon>Tracheophyta</taxon>
        <taxon>Spermatophyta</taxon>
        <taxon>Magnoliopsida</taxon>
        <taxon>eudicotyledons</taxon>
        <taxon>Gunneridae</taxon>
        <taxon>Pentapetalae</taxon>
        <taxon>rosids</taxon>
        <taxon>malvids</taxon>
        <taxon>Malvales</taxon>
        <taxon>Malvaceae</taxon>
        <taxon>Grewioideae</taxon>
        <taxon>Apeibeae</taxon>
        <taxon>Corchorus</taxon>
    </lineage>
</organism>
<sequence length="320" mass="34869">MASLLANGISSFSPQPTSDSIKFAKGFYPKLDSVKPIAPKPSSSRLLKVRADVGFDSQTLTSDPSSSSGSFVEYLEGCTAPSYDRNQLHAAVVELYCAKGAEIKYSTVQNWYAGDEEGKGGIYNFVTKRGLCAGDYSKISWTQVETGSAITWKYPSVILEGDDTVGEFYSVALTNNYQQADTGTKMIHKGKNTRSRIISKGISAGHSRNCYRGLVQVQSKAENAKNSSQCDSMLIGDNAAANTYPYIQVKNPSARVEHEASTSKIGEDQLFYFQQRGIDYEKAMAAMISGFCRDVFNELPDEFGAEVNQLMSLKLEGSVG</sequence>
<dbReference type="STRING" id="93759.A0A1R3H3L0"/>
<gene>
    <name evidence="3" type="ORF">COLO4_31757</name>
</gene>
<evidence type="ECO:0000256" key="1">
    <source>
        <dbReference type="ARBA" id="ARBA00043967"/>
    </source>
</evidence>
<accession>A0A1R3H3L0</accession>
<reference evidence="4" key="1">
    <citation type="submission" date="2013-09" db="EMBL/GenBank/DDBJ databases">
        <title>Corchorus olitorius genome sequencing.</title>
        <authorList>
            <person name="Alam M."/>
            <person name="Haque M.S."/>
            <person name="Islam M.S."/>
            <person name="Emdad E.M."/>
            <person name="Islam M.M."/>
            <person name="Ahmed B."/>
            <person name="Halim A."/>
            <person name="Hossen Q.M.M."/>
            <person name="Hossain M.Z."/>
            <person name="Ahmed R."/>
            <person name="Khan M.M."/>
            <person name="Islam R."/>
            <person name="Rashid M.M."/>
            <person name="Khan S.A."/>
            <person name="Rahman M.S."/>
            <person name="Alam M."/>
            <person name="Yahiya A.S."/>
            <person name="Khan M.S."/>
            <person name="Azam M.S."/>
            <person name="Haque T."/>
            <person name="Lashkar M.Z.H."/>
            <person name="Akhand A.I."/>
            <person name="Morshed G."/>
            <person name="Roy S."/>
            <person name="Uddin K.S."/>
            <person name="Rabeya T."/>
            <person name="Hossain A.S."/>
            <person name="Chowdhury A."/>
            <person name="Snigdha A.R."/>
            <person name="Mortoza M.S."/>
            <person name="Matin S.A."/>
            <person name="Hoque S.M.E."/>
            <person name="Islam M.K."/>
            <person name="Roy D.K."/>
            <person name="Haider R."/>
            <person name="Moosa M.M."/>
            <person name="Elias S.M."/>
            <person name="Hasan A.M."/>
            <person name="Jahan S."/>
            <person name="Shafiuddin M."/>
            <person name="Mahmood N."/>
            <person name="Shommy N.S."/>
        </authorList>
    </citation>
    <scope>NUCLEOTIDE SEQUENCE [LARGE SCALE GENOMIC DNA]</scope>
    <source>
        <strain evidence="4">cv. O-4</strain>
    </source>
</reference>
<protein>
    <submittedName>
        <fullName evidence="3">SUF system FeS cluster assembly, SufBD</fullName>
    </submittedName>
</protein>
<dbReference type="InterPro" id="IPR000825">
    <property type="entry name" value="SUF_FeS_clus_asmbl_SufBD_core"/>
</dbReference>
<evidence type="ECO:0000259" key="2">
    <source>
        <dbReference type="Pfam" id="PF01458"/>
    </source>
</evidence>
<dbReference type="GO" id="GO:0016226">
    <property type="term" value="P:iron-sulfur cluster assembly"/>
    <property type="evidence" value="ECO:0007669"/>
    <property type="project" value="InterPro"/>
</dbReference>
<comment type="similarity">
    <text evidence="1">Belongs to the iron-sulfur cluster assembly SufBD family.</text>
</comment>
<dbReference type="Proteomes" id="UP000187203">
    <property type="component" value="Unassembled WGS sequence"/>
</dbReference>
<comment type="caution">
    <text evidence="3">The sequence shown here is derived from an EMBL/GenBank/DDBJ whole genome shotgun (WGS) entry which is preliminary data.</text>
</comment>